<gene>
    <name evidence="3" type="ORF">OJ962_14450</name>
</gene>
<comment type="caution">
    <text evidence="3">The sequence shown here is derived from an EMBL/GenBank/DDBJ whole genome shotgun (WGS) entry which is preliminary data.</text>
</comment>
<evidence type="ECO:0000256" key="1">
    <source>
        <dbReference type="SAM" id="MobiDB-lite"/>
    </source>
</evidence>
<organism evidence="3 4">
    <name type="scientific">Solirubrobacter deserti</name>
    <dbReference type="NCBI Taxonomy" id="2282478"/>
    <lineage>
        <taxon>Bacteria</taxon>
        <taxon>Bacillati</taxon>
        <taxon>Actinomycetota</taxon>
        <taxon>Thermoleophilia</taxon>
        <taxon>Solirubrobacterales</taxon>
        <taxon>Solirubrobacteraceae</taxon>
        <taxon>Solirubrobacter</taxon>
    </lineage>
</organism>
<feature type="compositionally biased region" description="Basic residues" evidence="1">
    <location>
        <begin position="163"/>
        <end position="180"/>
    </location>
</feature>
<feature type="transmembrane region" description="Helical" evidence="2">
    <location>
        <begin position="95"/>
        <end position="114"/>
    </location>
</feature>
<feature type="transmembrane region" description="Helical" evidence="2">
    <location>
        <begin position="69"/>
        <end position="89"/>
    </location>
</feature>
<reference evidence="3" key="1">
    <citation type="submission" date="2022-10" db="EMBL/GenBank/DDBJ databases">
        <title>The WGS of Solirubrobacter sp. CPCC 204708.</title>
        <authorList>
            <person name="Jiang Z."/>
        </authorList>
    </citation>
    <scope>NUCLEOTIDE SEQUENCE</scope>
    <source>
        <strain evidence="3">CPCC 204708</strain>
    </source>
</reference>
<sequence>MAAAYFVTAAVGIVAPASAETIARGRIWLLLTSALAAQGPMPLAQVALTAAVAGLVVGRLGARAWWRAAFVGHVGSALIAYALIAFAGAERAAATPDYGVSCVLGASFGALLTVNGRVRVLGIAGTLALLPLSSGWIGLEHPLAVVLGAAVTARARAAARSPRPARKATRRPAGPRRPGR</sequence>
<proteinExistence type="predicted"/>
<keyword evidence="2" id="KW-0812">Transmembrane</keyword>
<evidence type="ECO:0008006" key="5">
    <source>
        <dbReference type="Google" id="ProtNLM"/>
    </source>
</evidence>
<evidence type="ECO:0000256" key="2">
    <source>
        <dbReference type="SAM" id="Phobius"/>
    </source>
</evidence>
<name>A0ABT4RJH2_9ACTN</name>
<dbReference type="Proteomes" id="UP001147700">
    <property type="component" value="Unassembled WGS sequence"/>
</dbReference>
<keyword evidence="4" id="KW-1185">Reference proteome</keyword>
<feature type="region of interest" description="Disordered" evidence="1">
    <location>
        <begin position="158"/>
        <end position="180"/>
    </location>
</feature>
<dbReference type="RefSeq" id="WP_270006419.1">
    <property type="nucleotide sequence ID" value="NZ_JAPCID010000018.1"/>
</dbReference>
<keyword evidence="2" id="KW-1133">Transmembrane helix</keyword>
<evidence type="ECO:0000313" key="3">
    <source>
        <dbReference type="EMBL" id="MDA0138701.1"/>
    </source>
</evidence>
<evidence type="ECO:0000313" key="4">
    <source>
        <dbReference type="Proteomes" id="UP001147700"/>
    </source>
</evidence>
<dbReference type="EMBL" id="JAPCID010000018">
    <property type="protein sequence ID" value="MDA0138701.1"/>
    <property type="molecule type" value="Genomic_DNA"/>
</dbReference>
<keyword evidence="2" id="KW-0472">Membrane</keyword>
<protein>
    <recommendedName>
        <fullName evidence="5">Rhomboid family intramembrane serine protease</fullName>
    </recommendedName>
</protein>
<accession>A0ABT4RJH2</accession>